<keyword evidence="3" id="KW-0813">Transport</keyword>
<protein>
    <submittedName>
        <fullName evidence="9">Outer membrane channel protein</fullName>
    </submittedName>
</protein>
<feature type="coiled-coil region" evidence="8">
    <location>
        <begin position="339"/>
        <end position="366"/>
    </location>
</feature>
<dbReference type="InterPro" id="IPR010130">
    <property type="entry name" value="T1SS_OMP_TolC"/>
</dbReference>
<dbReference type="GO" id="GO:0015288">
    <property type="term" value="F:porin activity"/>
    <property type="evidence" value="ECO:0007669"/>
    <property type="project" value="TreeGrafter"/>
</dbReference>
<evidence type="ECO:0000313" key="10">
    <source>
        <dbReference type="Proteomes" id="UP000595663"/>
    </source>
</evidence>
<dbReference type="Gene3D" id="1.20.1600.10">
    <property type="entry name" value="Outer membrane efflux proteins (OEP)"/>
    <property type="match status" value="1"/>
</dbReference>
<accession>A0A7R6SUC7</accession>
<keyword evidence="8" id="KW-0175">Coiled coil</keyword>
<evidence type="ECO:0000256" key="6">
    <source>
        <dbReference type="ARBA" id="ARBA00023136"/>
    </source>
</evidence>
<evidence type="ECO:0000256" key="4">
    <source>
        <dbReference type="ARBA" id="ARBA00022452"/>
    </source>
</evidence>
<evidence type="ECO:0000256" key="3">
    <source>
        <dbReference type="ARBA" id="ARBA00022448"/>
    </source>
</evidence>
<comment type="subcellular location">
    <subcellularLocation>
        <location evidence="1">Cell outer membrane</location>
    </subcellularLocation>
</comment>
<dbReference type="GO" id="GO:0009279">
    <property type="term" value="C:cell outer membrane"/>
    <property type="evidence" value="ECO:0007669"/>
    <property type="project" value="UniProtKB-SubCell"/>
</dbReference>
<dbReference type="NCBIfam" id="TIGR01844">
    <property type="entry name" value="type_I_sec_TolC"/>
    <property type="match status" value="1"/>
</dbReference>
<gene>
    <name evidence="9" type="ORF">AMJAP_2956</name>
</gene>
<dbReference type="GO" id="GO:1990281">
    <property type="term" value="C:efflux pump complex"/>
    <property type="evidence" value="ECO:0007669"/>
    <property type="project" value="TreeGrafter"/>
</dbReference>
<name>A0A7R6SUC7_9GAMM</name>
<dbReference type="PANTHER" id="PTHR30026">
    <property type="entry name" value="OUTER MEMBRANE PROTEIN TOLC"/>
    <property type="match status" value="1"/>
</dbReference>
<dbReference type="GO" id="GO:0015562">
    <property type="term" value="F:efflux transmembrane transporter activity"/>
    <property type="evidence" value="ECO:0007669"/>
    <property type="project" value="InterPro"/>
</dbReference>
<keyword evidence="7" id="KW-0998">Cell outer membrane</keyword>
<dbReference type="SUPFAM" id="SSF56954">
    <property type="entry name" value="Outer membrane efflux proteins (OEP)"/>
    <property type="match status" value="1"/>
</dbReference>
<keyword evidence="10" id="KW-1185">Reference proteome</keyword>
<keyword evidence="4" id="KW-1134">Transmembrane beta strand</keyword>
<sequence>MPQDEAGGEIMVNNKLTRAFVSAGLCSLLLCSTQSHAEDLLQLYHAALDGDPQLKAAQFNHQASQEVVTQAWSGYRPKVTLDYEQVQNTQKILSSDNTVYGGGNTSFPSTTWTIEITQPIFRYANYVRIGQSKSELLQADAELINAQQEMILRVSESYMKALSAKDERDFIQSELSSARQHLKQAKGRESAAVGRKVDRYDAEARVATVEADYAAADIALRDAYEALYEMTGLDLNSIAELRAEIDLVLPVPADEQYWLKNAMTNNPALVAQREAVNVAQKEIKRQNAGHYPTLDAVFRNHNEDVGGSLFGGASEVETQEMILRFNLPIYSGGSVSSQKRQAVARYHSAEQELTRIMRESRRQSRENYWGVVNSVKRVNAFKKAVEAQQATLDLRRAAYDARLETAISVLDAERDFYSAKRDLSRAKYDYLINGLRLKALVGVLTQDDLMLVNNWLQE</sequence>
<evidence type="ECO:0000256" key="8">
    <source>
        <dbReference type="SAM" id="Coils"/>
    </source>
</evidence>
<organism evidence="9 10">
    <name type="scientific">Amphritea japonica ATCC BAA-1530</name>
    <dbReference type="NCBI Taxonomy" id="1278309"/>
    <lineage>
        <taxon>Bacteria</taxon>
        <taxon>Pseudomonadati</taxon>
        <taxon>Pseudomonadota</taxon>
        <taxon>Gammaproteobacteria</taxon>
        <taxon>Oceanospirillales</taxon>
        <taxon>Oceanospirillaceae</taxon>
        <taxon>Amphritea</taxon>
    </lineage>
</organism>
<evidence type="ECO:0000256" key="7">
    <source>
        <dbReference type="ARBA" id="ARBA00023237"/>
    </source>
</evidence>
<evidence type="ECO:0000256" key="2">
    <source>
        <dbReference type="ARBA" id="ARBA00007613"/>
    </source>
</evidence>
<reference evidence="9 10" key="1">
    <citation type="journal article" date="2008" name="Int. J. Syst. Evol. Microbiol.">
        <title>Amphritea japonica sp. nov. and Amphritea balenae sp. nov., isolated from the sediment adjacent to sperm whale carcasses off Kagoshima, Japan.</title>
        <authorList>
            <person name="Miyazaki M."/>
            <person name="Nogi Y."/>
            <person name="Fujiwara Y."/>
            <person name="Kawato M."/>
            <person name="Nagahama T."/>
            <person name="Kubokawa K."/>
            <person name="Horikoshi K."/>
        </authorList>
    </citation>
    <scope>NUCLEOTIDE SEQUENCE [LARGE SCALE GENOMIC DNA]</scope>
    <source>
        <strain evidence="9 10">ATCC BAA-1530</strain>
    </source>
</reference>
<evidence type="ECO:0000256" key="5">
    <source>
        <dbReference type="ARBA" id="ARBA00022692"/>
    </source>
</evidence>
<dbReference type="InterPro" id="IPR051906">
    <property type="entry name" value="TolC-like"/>
</dbReference>
<dbReference type="AlphaFoldDB" id="A0A7R6SUC7"/>
<evidence type="ECO:0000313" key="9">
    <source>
        <dbReference type="EMBL" id="BBB27542.1"/>
    </source>
</evidence>
<dbReference type="PANTHER" id="PTHR30026:SF20">
    <property type="entry name" value="OUTER MEMBRANE PROTEIN TOLC"/>
    <property type="match status" value="1"/>
</dbReference>
<proteinExistence type="inferred from homology"/>
<comment type="similarity">
    <text evidence="2">Belongs to the outer membrane factor (OMF) (TC 1.B.17) family.</text>
</comment>
<dbReference type="Proteomes" id="UP000595663">
    <property type="component" value="Chromosome"/>
</dbReference>
<dbReference type="Pfam" id="PF02321">
    <property type="entry name" value="OEP"/>
    <property type="match status" value="2"/>
</dbReference>
<dbReference type="EMBL" id="AP014545">
    <property type="protein sequence ID" value="BBB27542.1"/>
    <property type="molecule type" value="Genomic_DNA"/>
</dbReference>
<evidence type="ECO:0000256" key="1">
    <source>
        <dbReference type="ARBA" id="ARBA00004442"/>
    </source>
</evidence>
<dbReference type="KEGG" id="ajp:AMJAP_2956"/>
<keyword evidence="5" id="KW-0812">Transmembrane</keyword>
<dbReference type="InterPro" id="IPR003423">
    <property type="entry name" value="OMP_efflux"/>
</dbReference>
<keyword evidence="6" id="KW-0472">Membrane</keyword>